<feature type="domain" description="AMP-dependent synthetase/ligase" evidence="3">
    <location>
        <begin position="8"/>
        <end position="374"/>
    </location>
</feature>
<feature type="domain" description="AMP-binding enzyme C-terminal" evidence="4">
    <location>
        <begin position="425"/>
        <end position="500"/>
    </location>
</feature>
<dbReference type="InterPro" id="IPR000873">
    <property type="entry name" value="AMP-dep_synth/lig_dom"/>
</dbReference>
<dbReference type="PROSITE" id="PS00455">
    <property type="entry name" value="AMP_BINDING"/>
    <property type="match status" value="1"/>
</dbReference>
<dbReference type="AlphaFoldDB" id="A0A076PSD6"/>
<dbReference type="GO" id="GO:0016878">
    <property type="term" value="F:acid-thiol ligase activity"/>
    <property type="evidence" value="ECO:0007669"/>
    <property type="project" value="UniProtKB-ARBA"/>
</dbReference>
<reference evidence="5 6" key="1">
    <citation type="journal article" date="2014" name="Genome Announc.">
        <title>Complete Genome Sequence of Polychlorinated Biphenyl Degrader Comamonas testosteroni TK102 (NBRC 109938).</title>
        <authorList>
            <person name="Fukuda K."/>
            <person name="Hosoyama A."/>
            <person name="Tsuchikane K."/>
            <person name="Ohji S."/>
            <person name="Yamazoe A."/>
            <person name="Fujita N."/>
            <person name="Shintani M."/>
            <person name="Kimbara K."/>
        </authorList>
    </citation>
    <scope>NUCLEOTIDE SEQUENCE [LARGE SCALE GENOMIC DNA]</scope>
    <source>
        <strain evidence="5">TK102</strain>
    </source>
</reference>
<sequence length="513" mass="55908">MMNFISLLDQQARTRPEKLALRADGQDWSYAALAEASRRAATVLQAQGLRQGDRVGLLCLNTPGFVFALFGAWRLGAAVVPINHKLQAPEVAYILRHCGSRLCIVDGTRAALIAAVQAELQPAAELRWLSTASAAEGLGFFDELLAQAPPCGDQHGHPAPDALAEILYTSGTTGQPKGCLHSHANVFHAALCTAAATSLSPMERTLIAMPIWHSSPLNNWFLGTLLMGGTAVLMREYAPREFLQTLERERISFTFGAPIAFLAPLAVVPDVASYDFSAIRLWTYGGGPLGAEMVRKLAQAYRSDRFMQVYGMTESGPLGSMLYPEEALTKPGSIGRSAIPGVELELRRQDGSPCGPGEVGEICLRSAAMMQGYLNSPEATAAVLDEQGWYRSGDLARRDEDGYLYIVDRLKDMIVTGGENVYSKEVEDVLCTHPDVQDVAVIGRPHPEWGETVVAVLTLKTGKLLDQETLREFMAPQLARYKIPRLFEFRDTLPRTATGKLLKHMLRGSASSH</sequence>
<evidence type="ECO:0000259" key="4">
    <source>
        <dbReference type="Pfam" id="PF13193"/>
    </source>
</evidence>
<proteinExistence type="inferred from homology"/>
<dbReference type="SUPFAM" id="SSF56801">
    <property type="entry name" value="Acetyl-CoA synthetase-like"/>
    <property type="match status" value="1"/>
</dbReference>
<evidence type="ECO:0000259" key="3">
    <source>
        <dbReference type="Pfam" id="PF00501"/>
    </source>
</evidence>
<keyword evidence="2 5" id="KW-0436">Ligase</keyword>
<dbReference type="InterPro" id="IPR042099">
    <property type="entry name" value="ANL_N_sf"/>
</dbReference>
<dbReference type="InterPro" id="IPR045851">
    <property type="entry name" value="AMP-bd_C_sf"/>
</dbReference>
<dbReference type="InterPro" id="IPR025110">
    <property type="entry name" value="AMP-bd_C"/>
</dbReference>
<dbReference type="InterPro" id="IPR050237">
    <property type="entry name" value="ATP-dep_AMP-bd_enzyme"/>
</dbReference>
<dbReference type="EMBL" id="CP006704">
    <property type="protein sequence ID" value="AIJ49739.1"/>
    <property type="molecule type" value="Genomic_DNA"/>
</dbReference>
<dbReference type="Gene3D" id="3.40.50.12780">
    <property type="entry name" value="N-terminal domain of ligase-like"/>
    <property type="match status" value="1"/>
</dbReference>
<dbReference type="Gene3D" id="3.30.300.30">
    <property type="match status" value="1"/>
</dbReference>
<dbReference type="PANTHER" id="PTHR43767">
    <property type="entry name" value="LONG-CHAIN-FATTY-ACID--COA LIGASE"/>
    <property type="match status" value="1"/>
</dbReference>
<evidence type="ECO:0000313" key="6">
    <source>
        <dbReference type="Proteomes" id="UP000028782"/>
    </source>
</evidence>
<dbReference type="Pfam" id="PF00501">
    <property type="entry name" value="AMP-binding"/>
    <property type="match status" value="1"/>
</dbReference>
<comment type="similarity">
    <text evidence="1">Belongs to the ATP-dependent AMP-binding enzyme family.</text>
</comment>
<dbReference type="FunFam" id="3.30.300.30:FF:000008">
    <property type="entry name" value="2,3-dihydroxybenzoate-AMP ligase"/>
    <property type="match status" value="1"/>
</dbReference>
<protein>
    <submittedName>
        <fullName evidence="5">Fatty-acid CoA ligase</fullName>
    </submittedName>
</protein>
<dbReference type="Proteomes" id="UP000028782">
    <property type="component" value="Chromosome"/>
</dbReference>
<accession>A0A076PSD6</accession>
<dbReference type="RefSeq" id="WP_080731624.1">
    <property type="nucleotide sequence ID" value="NZ_CP006704.1"/>
</dbReference>
<evidence type="ECO:0000313" key="5">
    <source>
        <dbReference type="EMBL" id="AIJ49739.1"/>
    </source>
</evidence>
<evidence type="ECO:0000256" key="1">
    <source>
        <dbReference type="ARBA" id="ARBA00006432"/>
    </source>
</evidence>
<dbReference type="PANTHER" id="PTHR43767:SF1">
    <property type="entry name" value="NONRIBOSOMAL PEPTIDE SYNTHASE PES1 (EUROFUNG)-RELATED"/>
    <property type="match status" value="1"/>
</dbReference>
<dbReference type="InterPro" id="IPR020845">
    <property type="entry name" value="AMP-binding_CS"/>
</dbReference>
<gene>
    <name evidence="5" type="ORF">O987_28465</name>
</gene>
<dbReference type="Pfam" id="PF13193">
    <property type="entry name" value="AMP-binding_C"/>
    <property type="match status" value="1"/>
</dbReference>
<dbReference type="KEGG" id="ctes:O987_28465"/>
<organism evidence="5 6">
    <name type="scientific">Comamonas testosteroni TK102</name>
    <dbReference type="NCBI Taxonomy" id="1392005"/>
    <lineage>
        <taxon>Bacteria</taxon>
        <taxon>Pseudomonadati</taxon>
        <taxon>Pseudomonadota</taxon>
        <taxon>Betaproteobacteria</taxon>
        <taxon>Burkholderiales</taxon>
        <taxon>Comamonadaceae</taxon>
        <taxon>Comamonas</taxon>
    </lineage>
</organism>
<name>A0A076PSD6_COMTE</name>
<evidence type="ECO:0000256" key="2">
    <source>
        <dbReference type="ARBA" id="ARBA00022598"/>
    </source>
</evidence>
<dbReference type="HOGENOM" id="CLU_000022_59_7_4"/>